<sequence length="448" mass="51276">MNITQEKINDLSSVVTINIKPEDYKAKVEKAIKEQGKKVRMPGFRPGMVPAAHIKKLYGKSILVDEINNLLSDSLNNYIADNKLEVLGQPLPKVDKDKNYNWDFEDSFEFSYELGLAPDFKADFSSKDKFKKYKITADAETIKSRTESLQRAYGKMTNPETSEEGDSLYGDFAQLAEDGSVLEGGIAHTTSLRIELVEDAKIKKSLVGLKKDDVVSFDIQKAYKNNAHQIHNLLNISEEEAEALKGNFQFTVKNVNRLEAAELNEEFFTKVFPDGSVTTAEAFNAYVIEEIEKQMEMNADRKFSNDIYEYALANINFDLPSDFLKRWLKATNENLSDEELEKDYDSFEKNLKWTLIENKVVQTNNLEIKPEEVVALAKERISAQFAMYSPTPIDDVQLNQYASNFLQDRERATQMFNEVRSNKVFEFLKSTVSTEEKAIDYKSFLELK</sequence>
<dbReference type="AlphaFoldDB" id="A0A9X2JCQ5"/>
<feature type="domain" description="Trigger factor ribosome-binding bacterial" evidence="1">
    <location>
        <begin position="1"/>
        <end position="148"/>
    </location>
</feature>
<dbReference type="PANTHER" id="PTHR30560">
    <property type="entry name" value="TRIGGER FACTOR CHAPERONE AND PEPTIDYL-PROLYL CIS/TRANS ISOMERASE"/>
    <property type="match status" value="1"/>
</dbReference>
<dbReference type="GO" id="GO:0003755">
    <property type="term" value="F:peptidyl-prolyl cis-trans isomerase activity"/>
    <property type="evidence" value="ECO:0007669"/>
    <property type="project" value="UniProtKB-EC"/>
</dbReference>
<dbReference type="Gene3D" id="3.30.70.1050">
    <property type="entry name" value="Trigger factor ribosome-binding domain"/>
    <property type="match status" value="1"/>
</dbReference>
<dbReference type="InterPro" id="IPR005215">
    <property type="entry name" value="Trig_fac"/>
</dbReference>
<dbReference type="RefSeq" id="WP_252588390.1">
    <property type="nucleotide sequence ID" value="NZ_JAMWYS010000042.1"/>
</dbReference>
<keyword evidence="3" id="KW-1185">Reference proteome</keyword>
<dbReference type="PIRSF" id="PIRSF003095">
    <property type="entry name" value="Trigger_factor"/>
    <property type="match status" value="1"/>
</dbReference>
<dbReference type="InterPro" id="IPR036611">
    <property type="entry name" value="Trigger_fac_ribosome-bd_sf"/>
</dbReference>
<comment type="caution">
    <text evidence="2">The sequence shown here is derived from an EMBL/GenBank/DDBJ whole genome shotgun (WGS) entry which is preliminary data.</text>
</comment>
<dbReference type="EMBL" id="JAMWYS010000042">
    <property type="protein sequence ID" value="MCO4293737.1"/>
    <property type="molecule type" value="Genomic_DNA"/>
</dbReference>
<dbReference type="SUPFAM" id="SSF102735">
    <property type="entry name" value="Trigger factor ribosome-binding domain"/>
    <property type="match status" value="1"/>
</dbReference>
<dbReference type="PANTHER" id="PTHR30560:SF3">
    <property type="entry name" value="TRIGGER FACTOR-LIKE PROTEIN TIG, CHLOROPLASTIC"/>
    <property type="match status" value="1"/>
</dbReference>
<dbReference type="Pfam" id="PF05697">
    <property type="entry name" value="Trigger_N"/>
    <property type="match status" value="1"/>
</dbReference>
<keyword evidence="2" id="KW-0413">Isomerase</keyword>
<dbReference type="GO" id="GO:0051083">
    <property type="term" value="P:'de novo' cotranslational protein folding"/>
    <property type="evidence" value="ECO:0007669"/>
    <property type="project" value="TreeGrafter"/>
</dbReference>
<gene>
    <name evidence="2" type="primary">tig</name>
    <name evidence="2" type="ORF">NF867_12770</name>
</gene>
<reference evidence="2" key="1">
    <citation type="submission" date="2022-06" db="EMBL/GenBank/DDBJ databases">
        <title>Solitalea sp. MAHUQ-68 isolated from rhizospheric soil.</title>
        <authorList>
            <person name="Huq M.A."/>
        </authorList>
    </citation>
    <scope>NUCLEOTIDE SEQUENCE</scope>
    <source>
        <strain evidence="2">MAHUQ-68</strain>
    </source>
</reference>
<dbReference type="NCBIfam" id="TIGR00115">
    <property type="entry name" value="tig"/>
    <property type="match status" value="1"/>
</dbReference>
<evidence type="ECO:0000259" key="1">
    <source>
        <dbReference type="Pfam" id="PF05697"/>
    </source>
</evidence>
<dbReference type="EC" id="5.2.1.8" evidence="2"/>
<protein>
    <submittedName>
        <fullName evidence="2">Trigger factor</fullName>
        <ecNumber evidence="2">5.2.1.8</ecNumber>
    </submittedName>
</protein>
<dbReference type="GO" id="GO:0015031">
    <property type="term" value="P:protein transport"/>
    <property type="evidence" value="ECO:0007669"/>
    <property type="project" value="InterPro"/>
</dbReference>
<name>A0A9X2JCQ5_9SPHI</name>
<evidence type="ECO:0000313" key="2">
    <source>
        <dbReference type="EMBL" id="MCO4293737.1"/>
    </source>
</evidence>
<proteinExistence type="predicted"/>
<dbReference type="GO" id="GO:0043335">
    <property type="term" value="P:protein unfolding"/>
    <property type="evidence" value="ECO:0007669"/>
    <property type="project" value="TreeGrafter"/>
</dbReference>
<organism evidence="2 3">
    <name type="scientific">Solitalea agri</name>
    <dbReference type="NCBI Taxonomy" id="2953739"/>
    <lineage>
        <taxon>Bacteria</taxon>
        <taxon>Pseudomonadati</taxon>
        <taxon>Bacteroidota</taxon>
        <taxon>Sphingobacteriia</taxon>
        <taxon>Sphingobacteriales</taxon>
        <taxon>Sphingobacteriaceae</taxon>
        <taxon>Solitalea</taxon>
    </lineage>
</organism>
<dbReference type="GO" id="GO:0043022">
    <property type="term" value="F:ribosome binding"/>
    <property type="evidence" value="ECO:0007669"/>
    <property type="project" value="TreeGrafter"/>
</dbReference>
<dbReference type="InterPro" id="IPR037041">
    <property type="entry name" value="Trigger_fac_C_sf"/>
</dbReference>
<dbReference type="GO" id="GO:0044183">
    <property type="term" value="F:protein folding chaperone"/>
    <property type="evidence" value="ECO:0007669"/>
    <property type="project" value="TreeGrafter"/>
</dbReference>
<dbReference type="Proteomes" id="UP001155182">
    <property type="component" value="Unassembled WGS sequence"/>
</dbReference>
<dbReference type="InterPro" id="IPR008881">
    <property type="entry name" value="Trigger_fac_ribosome-bd_bac"/>
</dbReference>
<dbReference type="SUPFAM" id="SSF109998">
    <property type="entry name" value="Triger factor/SurA peptide-binding domain-like"/>
    <property type="match status" value="1"/>
</dbReference>
<evidence type="ECO:0000313" key="3">
    <source>
        <dbReference type="Proteomes" id="UP001155182"/>
    </source>
</evidence>
<accession>A0A9X2JCQ5</accession>
<dbReference type="Gene3D" id="1.10.3120.10">
    <property type="entry name" value="Trigger factor, C-terminal domain"/>
    <property type="match status" value="1"/>
</dbReference>
<dbReference type="InterPro" id="IPR027304">
    <property type="entry name" value="Trigger_fact/SurA_dom_sf"/>
</dbReference>